<dbReference type="InterPro" id="IPR002328">
    <property type="entry name" value="ADH_Zn_CS"/>
</dbReference>
<protein>
    <submittedName>
        <fullName evidence="6">Alcohol dehydrogenase catalytic domain-containing protein</fullName>
    </submittedName>
</protein>
<organism evidence="6 7">
    <name type="scientific">Paenibacillus agricola</name>
    <dbReference type="NCBI Taxonomy" id="2716264"/>
    <lineage>
        <taxon>Bacteria</taxon>
        <taxon>Bacillati</taxon>
        <taxon>Bacillota</taxon>
        <taxon>Bacilli</taxon>
        <taxon>Bacillales</taxon>
        <taxon>Paenibacillaceae</taxon>
        <taxon>Paenibacillus</taxon>
    </lineage>
</organism>
<comment type="similarity">
    <text evidence="4">Belongs to the zinc-containing alcohol dehydrogenase family.</text>
</comment>
<comment type="caution">
    <text evidence="6">The sequence shown here is derived from an EMBL/GenBank/DDBJ whole genome shotgun (WGS) entry which is preliminary data.</text>
</comment>
<dbReference type="Pfam" id="PF00107">
    <property type="entry name" value="ADH_zinc_N"/>
    <property type="match status" value="1"/>
</dbReference>
<dbReference type="InterPro" id="IPR013149">
    <property type="entry name" value="ADH-like_C"/>
</dbReference>
<dbReference type="Pfam" id="PF08240">
    <property type="entry name" value="ADH_N"/>
    <property type="match status" value="1"/>
</dbReference>
<dbReference type="InterPro" id="IPR013154">
    <property type="entry name" value="ADH-like_N"/>
</dbReference>
<dbReference type="PANTHER" id="PTHR43401">
    <property type="entry name" value="L-THREONINE 3-DEHYDROGENASE"/>
    <property type="match status" value="1"/>
</dbReference>
<dbReference type="Gene3D" id="3.90.180.10">
    <property type="entry name" value="Medium-chain alcohol dehydrogenases, catalytic domain"/>
    <property type="match status" value="1"/>
</dbReference>
<dbReference type="Gene3D" id="3.40.50.720">
    <property type="entry name" value="NAD(P)-binding Rossmann-like Domain"/>
    <property type="match status" value="1"/>
</dbReference>
<evidence type="ECO:0000256" key="4">
    <source>
        <dbReference type="RuleBase" id="RU361277"/>
    </source>
</evidence>
<dbReference type="InterPro" id="IPR020843">
    <property type="entry name" value="ER"/>
</dbReference>
<dbReference type="InterPro" id="IPR036291">
    <property type="entry name" value="NAD(P)-bd_dom_sf"/>
</dbReference>
<dbReference type="InterPro" id="IPR050129">
    <property type="entry name" value="Zn_alcohol_dh"/>
</dbReference>
<dbReference type="Proteomes" id="UP001165962">
    <property type="component" value="Unassembled WGS sequence"/>
</dbReference>
<dbReference type="SUPFAM" id="SSF51735">
    <property type="entry name" value="NAD(P)-binding Rossmann-fold domains"/>
    <property type="match status" value="1"/>
</dbReference>
<feature type="domain" description="Enoyl reductase (ER)" evidence="5">
    <location>
        <begin position="10"/>
        <end position="341"/>
    </location>
</feature>
<dbReference type="PROSITE" id="PS00059">
    <property type="entry name" value="ADH_ZINC"/>
    <property type="match status" value="1"/>
</dbReference>
<evidence type="ECO:0000313" key="6">
    <source>
        <dbReference type="EMBL" id="NHN34086.1"/>
    </source>
</evidence>
<evidence type="ECO:0000259" key="5">
    <source>
        <dbReference type="SMART" id="SM00829"/>
    </source>
</evidence>
<reference evidence="6" key="1">
    <citation type="submission" date="2020-03" db="EMBL/GenBank/DDBJ databases">
        <title>Draft sequencing of Paenibacilllus sp. S3N08.</title>
        <authorList>
            <person name="Kim D.-U."/>
        </authorList>
    </citation>
    <scope>NUCLEOTIDE SEQUENCE</scope>
    <source>
        <strain evidence="6">S3N08</strain>
    </source>
</reference>
<evidence type="ECO:0000256" key="2">
    <source>
        <dbReference type="ARBA" id="ARBA00022833"/>
    </source>
</evidence>
<gene>
    <name evidence="6" type="ORF">G9U52_30160</name>
</gene>
<keyword evidence="7" id="KW-1185">Reference proteome</keyword>
<dbReference type="SMART" id="SM00829">
    <property type="entry name" value="PKS_ER"/>
    <property type="match status" value="1"/>
</dbReference>
<name>A0ABX0JE92_9BACL</name>
<dbReference type="SUPFAM" id="SSF50129">
    <property type="entry name" value="GroES-like"/>
    <property type="match status" value="1"/>
</dbReference>
<evidence type="ECO:0000256" key="3">
    <source>
        <dbReference type="ARBA" id="ARBA00023002"/>
    </source>
</evidence>
<keyword evidence="1 4" id="KW-0479">Metal-binding</keyword>
<keyword evidence="2 4" id="KW-0862">Zinc</keyword>
<dbReference type="InterPro" id="IPR011032">
    <property type="entry name" value="GroES-like_sf"/>
</dbReference>
<sequence length="345" mass="37415">MKAIVKVQPGAGHVKRVDIPEPICQPDVGVKIEVKFAGICGTDLHVYHDTFKNYPPVTLGHEFSGVVVEVGSAVQRVKVGDRVAVNPSTAVVCGQCEYCLQGYYMFCSIRRGMGHGVNGAFTKYVAVREDQVYALPDYVSLEEAALAEPLACAVQAIEELTDLHAGDVVLLSGPGPIGMLCLLLLRAKGCRVIVAGTGQDQLRLEMALRLGASIAVNVMAEDLQSIILRETNGLGVDAVVECAGAGASVLSCLNAVKRLGTYIQVGIIGKEVTLPFDTILYKQLKLVGTLAHSQKTWVRVIKLLHQQKLALAEMITHRLPMSRWEEAFELCEQKQGLKVFLTYDE</sequence>
<keyword evidence="3" id="KW-0560">Oxidoreductase</keyword>
<dbReference type="RefSeq" id="WP_166154694.1">
    <property type="nucleotide sequence ID" value="NZ_JAAOIW010000016.1"/>
</dbReference>
<evidence type="ECO:0000313" key="7">
    <source>
        <dbReference type="Proteomes" id="UP001165962"/>
    </source>
</evidence>
<dbReference type="PANTHER" id="PTHR43401:SF2">
    <property type="entry name" value="L-THREONINE 3-DEHYDROGENASE"/>
    <property type="match status" value="1"/>
</dbReference>
<evidence type="ECO:0000256" key="1">
    <source>
        <dbReference type="ARBA" id="ARBA00022723"/>
    </source>
</evidence>
<comment type="cofactor">
    <cofactor evidence="4">
        <name>Zn(2+)</name>
        <dbReference type="ChEBI" id="CHEBI:29105"/>
    </cofactor>
</comment>
<accession>A0ABX0JE92</accession>
<proteinExistence type="inferred from homology"/>
<dbReference type="EMBL" id="JAAOIW010000016">
    <property type="protein sequence ID" value="NHN34086.1"/>
    <property type="molecule type" value="Genomic_DNA"/>
</dbReference>